<gene>
    <name evidence="1" type="ORF">CONPUDRAFT_81562</name>
</gene>
<evidence type="ECO:0000313" key="2">
    <source>
        <dbReference type="Proteomes" id="UP000053558"/>
    </source>
</evidence>
<keyword evidence="2" id="KW-1185">Reference proteome</keyword>
<name>A0A5M3MS38_CONPW</name>
<reference evidence="2" key="1">
    <citation type="journal article" date="2012" name="Science">
        <title>The Paleozoic origin of enzymatic lignin decomposition reconstructed from 31 fungal genomes.</title>
        <authorList>
            <person name="Floudas D."/>
            <person name="Binder M."/>
            <person name="Riley R."/>
            <person name="Barry K."/>
            <person name="Blanchette R.A."/>
            <person name="Henrissat B."/>
            <person name="Martinez A.T."/>
            <person name="Otillar R."/>
            <person name="Spatafora J.W."/>
            <person name="Yadav J.S."/>
            <person name="Aerts A."/>
            <person name="Benoit I."/>
            <person name="Boyd A."/>
            <person name="Carlson A."/>
            <person name="Copeland A."/>
            <person name="Coutinho P.M."/>
            <person name="de Vries R.P."/>
            <person name="Ferreira P."/>
            <person name="Findley K."/>
            <person name="Foster B."/>
            <person name="Gaskell J."/>
            <person name="Glotzer D."/>
            <person name="Gorecki P."/>
            <person name="Heitman J."/>
            <person name="Hesse C."/>
            <person name="Hori C."/>
            <person name="Igarashi K."/>
            <person name="Jurgens J.A."/>
            <person name="Kallen N."/>
            <person name="Kersten P."/>
            <person name="Kohler A."/>
            <person name="Kuees U."/>
            <person name="Kumar T.K.A."/>
            <person name="Kuo A."/>
            <person name="LaButti K."/>
            <person name="Larrondo L.F."/>
            <person name="Lindquist E."/>
            <person name="Ling A."/>
            <person name="Lombard V."/>
            <person name="Lucas S."/>
            <person name="Lundell T."/>
            <person name="Martin R."/>
            <person name="McLaughlin D.J."/>
            <person name="Morgenstern I."/>
            <person name="Morin E."/>
            <person name="Murat C."/>
            <person name="Nagy L.G."/>
            <person name="Nolan M."/>
            <person name="Ohm R.A."/>
            <person name="Patyshakuliyeva A."/>
            <person name="Rokas A."/>
            <person name="Ruiz-Duenas F.J."/>
            <person name="Sabat G."/>
            <person name="Salamov A."/>
            <person name="Samejima M."/>
            <person name="Schmutz J."/>
            <person name="Slot J.C."/>
            <person name="St John F."/>
            <person name="Stenlid J."/>
            <person name="Sun H."/>
            <person name="Sun S."/>
            <person name="Syed K."/>
            <person name="Tsang A."/>
            <person name="Wiebenga A."/>
            <person name="Young D."/>
            <person name="Pisabarro A."/>
            <person name="Eastwood D.C."/>
            <person name="Martin F."/>
            <person name="Cullen D."/>
            <person name="Grigoriev I.V."/>
            <person name="Hibbett D.S."/>
        </authorList>
    </citation>
    <scope>NUCLEOTIDE SEQUENCE [LARGE SCALE GENOMIC DNA]</scope>
    <source>
        <strain evidence="2">RWD-64-598 SS2</strain>
    </source>
</reference>
<evidence type="ECO:0000313" key="1">
    <source>
        <dbReference type="EMBL" id="EIW81906.1"/>
    </source>
</evidence>
<protein>
    <submittedName>
        <fullName evidence="1">Uncharacterized protein</fullName>
    </submittedName>
</protein>
<dbReference type="AlphaFoldDB" id="A0A5M3MS38"/>
<accession>A0A5M3MS38</accession>
<dbReference type="Proteomes" id="UP000053558">
    <property type="component" value="Unassembled WGS sequence"/>
</dbReference>
<dbReference type="RefSeq" id="XP_007767531.1">
    <property type="nucleotide sequence ID" value="XM_007769341.1"/>
</dbReference>
<proteinExistence type="predicted"/>
<comment type="caution">
    <text evidence="1">The sequence shown here is derived from an EMBL/GenBank/DDBJ whole genome shotgun (WGS) entry which is preliminary data.</text>
</comment>
<dbReference type="GeneID" id="19210260"/>
<dbReference type="KEGG" id="cput:CONPUDRAFT_81562"/>
<dbReference type="EMBL" id="JH711577">
    <property type="protein sequence ID" value="EIW81906.1"/>
    <property type="molecule type" value="Genomic_DNA"/>
</dbReference>
<organism evidence="1 2">
    <name type="scientific">Coniophora puteana (strain RWD-64-598)</name>
    <name type="common">Brown rot fungus</name>
    <dbReference type="NCBI Taxonomy" id="741705"/>
    <lineage>
        <taxon>Eukaryota</taxon>
        <taxon>Fungi</taxon>
        <taxon>Dikarya</taxon>
        <taxon>Basidiomycota</taxon>
        <taxon>Agaricomycotina</taxon>
        <taxon>Agaricomycetes</taxon>
        <taxon>Agaricomycetidae</taxon>
        <taxon>Boletales</taxon>
        <taxon>Coniophorineae</taxon>
        <taxon>Coniophoraceae</taxon>
        <taxon>Coniophora</taxon>
    </lineage>
</organism>
<sequence>MQQSSLVIRFWPSASMNTDKQRRDHPIGVIASRHPMLPAEHTVSAWPMCTGGHVVANVCVLDLLP</sequence>